<dbReference type="EMBL" id="JBHUMY010000043">
    <property type="protein sequence ID" value="MFD2663562.1"/>
    <property type="molecule type" value="Genomic_DNA"/>
</dbReference>
<keyword evidence="9 13" id="KW-1133">Transmembrane helix</keyword>
<feature type="transmembrane region" description="Helical" evidence="13">
    <location>
        <begin position="202"/>
        <end position="221"/>
    </location>
</feature>
<dbReference type="InterPro" id="IPR002528">
    <property type="entry name" value="MATE_fam"/>
</dbReference>
<dbReference type="InterPro" id="IPR050222">
    <property type="entry name" value="MATE_MdtK"/>
</dbReference>
<feature type="transmembrane region" description="Helical" evidence="13">
    <location>
        <begin position="317"/>
        <end position="340"/>
    </location>
</feature>
<comment type="similarity">
    <text evidence="3">Belongs to the multi antimicrobial extrusion (MATE) (TC 2.A.66.1) family.</text>
</comment>
<accession>A0ABW5R506</accession>
<dbReference type="RefSeq" id="WP_379279815.1">
    <property type="nucleotide sequence ID" value="NZ_JBHUGT010000011.1"/>
</dbReference>
<feature type="transmembrane region" description="Helical" evidence="13">
    <location>
        <begin position="352"/>
        <end position="370"/>
    </location>
</feature>
<feature type="transmembrane region" description="Helical" evidence="13">
    <location>
        <begin position="129"/>
        <end position="150"/>
    </location>
</feature>
<organism evidence="14 15">
    <name type="scientific">Paenibacillus thailandensis</name>
    <dbReference type="NCBI Taxonomy" id="393250"/>
    <lineage>
        <taxon>Bacteria</taxon>
        <taxon>Bacillati</taxon>
        <taxon>Bacillota</taxon>
        <taxon>Bacilli</taxon>
        <taxon>Bacillales</taxon>
        <taxon>Paenibacillaceae</taxon>
        <taxon>Paenibacillus</taxon>
    </lineage>
</organism>
<feature type="transmembrane region" description="Helical" evidence="13">
    <location>
        <begin position="419"/>
        <end position="442"/>
    </location>
</feature>
<dbReference type="InterPro" id="IPR048279">
    <property type="entry name" value="MdtK-like"/>
</dbReference>
<protein>
    <recommendedName>
        <fullName evidence="4">Probable multidrug resistance protein NorM</fullName>
    </recommendedName>
    <alternativeName>
        <fullName evidence="12">Multidrug-efflux transporter</fullName>
    </alternativeName>
</protein>
<feature type="transmembrane region" description="Helical" evidence="13">
    <location>
        <begin position="286"/>
        <end position="305"/>
    </location>
</feature>
<evidence type="ECO:0000256" key="6">
    <source>
        <dbReference type="ARBA" id="ARBA00022449"/>
    </source>
</evidence>
<comment type="function">
    <text evidence="1">Multidrug efflux pump.</text>
</comment>
<evidence type="ECO:0000256" key="3">
    <source>
        <dbReference type="ARBA" id="ARBA00010199"/>
    </source>
</evidence>
<name>A0ABW5R506_9BACL</name>
<dbReference type="CDD" id="cd13131">
    <property type="entry name" value="MATE_NorM_like"/>
    <property type="match status" value="1"/>
</dbReference>
<reference evidence="15" key="1">
    <citation type="journal article" date="2019" name="Int. J. Syst. Evol. Microbiol.">
        <title>The Global Catalogue of Microorganisms (GCM) 10K type strain sequencing project: providing services to taxonomists for standard genome sequencing and annotation.</title>
        <authorList>
            <consortium name="The Broad Institute Genomics Platform"/>
            <consortium name="The Broad Institute Genome Sequencing Center for Infectious Disease"/>
            <person name="Wu L."/>
            <person name="Ma J."/>
        </authorList>
    </citation>
    <scope>NUCLEOTIDE SEQUENCE [LARGE SCALE GENOMIC DNA]</scope>
    <source>
        <strain evidence="15">TISTR 1827</strain>
    </source>
</reference>
<feature type="transmembrane region" description="Helical" evidence="13">
    <location>
        <begin position="162"/>
        <end position="182"/>
    </location>
</feature>
<feature type="transmembrane region" description="Helical" evidence="13">
    <location>
        <begin position="242"/>
        <end position="266"/>
    </location>
</feature>
<sequence length="456" mass="50004">MYHATTWKQRIGLFLTILLPILVTQVSYNLMTMFDTMMSGRAGTADLAGVAIGASLWMPVSVGLNGILMAITPMIAQLLGRQDRRQISRTVAQALYLSVLLALAVLLIGGLVLQPVLTAMNLERNVQDIAFHYLIGLCTGIVPLFASNVIRYFFDAQGYTRVTMTITVIAVPVNVLLNYLLIFGNWGFPRLGGVGAGYATGITYWFILALSVFMTFRIEAVRSFRLFKQWFKPSWKAWKEQLGLGVPMGLSIFFEASIFSIVTLLMGSMYDTATVAAHQSSINFTSLLFMIPLSIASALTILVAFEVGSDRLQNARAYSRLGVGSAIGLLGFTSVFLYLFRGQIARMYSQDPEVIGMMMQFLVFGVFYQLSDAAQASLQGVLRGYKDTAVPFIIALAAYWGVGLPAGYALSAWTSFGPFGFWVGITIGLTGAAAGFAVRLLYIQRRFKRQGALQPQ</sequence>
<evidence type="ECO:0000256" key="11">
    <source>
        <dbReference type="ARBA" id="ARBA00023136"/>
    </source>
</evidence>
<feature type="transmembrane region" description="Helical" evidence="13">
    <location>
        <begin position="94"/>
        <end position="117"/>
    </location>
</feature>
<keyword evidence="8 13" id="KW-0812">Transmembrane</keyword>
<keyword evidence="11 13" id="KW-0472">Membrane</keyword>
<evidence type="ECO:0000256" key="4">
    <source>
        <dbReference type="ARBA" id="ARBA00020268"/>
    </source>
</evidence>
<dbReference type="PANTHER" id="PTHR43298">
    <property type="entry name" value="MULTIDRUG RESISTANCE PROTEIN NORM-RELATED"/>
    <property type="match status" value="1"/>
</dbReference>
<evidence type="ECO:0000313" key="14">
    <source>
        <dbReference type="EMBL" id="MFD2663562.1"/>
    </source>
</evidence>
<feature type="transmembrane region" description="Helical" evidence="13">
    <location>
        <begin position="12"/>
        <end position="31"/>
    </location>
</feature>
<evidence type="ECO:0000256" key="1">
    <source>
        <dbReference type="ARBA" id="ARBA00003408"/>
    </source>
</evidence>
<keyword evidence="6" id="KW-0050">Antiport</keyword>
<evidence type="ECO:0000256" key="13">
    <source>
        <dbReference type="SAM" id="Phobius"/>
    </source>
</evidence>
<feature type="transmembrane region" description="Helical" evidence="13">
    <location>
        <begin position="51"/>
        <end position="73"/>
    </location>
</feature>
<evidence type="ECO:0000313" key="15">
    <source>
        <dbReference type="Proteomes" id="UP001597493"/>
    </source>
</evidence>
<proteinExistence type="inferred from homology"/>
<keyword evidence="15" id="KW-1185">Reference proteome</keyword>
<evidence type="ECO:0000256" key="12">
    <source>
        <dbReference type="ARBA" id="ARBA00031636"/>
    </source>
</evidence>
<dbReference type="Proteomes" id="UP001597493">
    <property type="component" value="Unassembled WGS sequence"/>
</dbReference>
<dbReference type="NCBIfam" id="TIGR00797">
    <property type="entry name" value="matE"/>
    <property type="match status" value="1"/>
</dbReference>
<evidence type="ECO:0000256" key="2">
    <source>
        <dbReference type="ARBA" id="ARBA00004651"/>
    </source>
</evidence>
<keyword evidence="5" id="KW-0813">Transport</keyword>
<evidence type="ECO:0000256" key="8">
    <source>
        <dbReference type="ARBA" id="ARBA00022692"/>
    </source>
</evidence>
<comment type="subcellular location">
    <subcellularLocation>
        <location evidence="2">Cell membrane</location>
        <topology evidence="2">Multi-pass membrane protein</topology>
    </subcellularLocation>
</comment>
<dbReference type="PIRSF" id="PIRSF006603">
    <property type="entry name" value="DinF"/>
    <property type="match status" value="1"/>
</dbReference>
<evidence type="ECO:0000256" key="10">
    <source>
        <dbReference type="ARBA" id="ARBA00023065"/>
    </source>
</evidence>
<keyword evidence="7" id="KW-1003">Cell membrane</keyword>
<dbReference type="PANTHER" id="PTHR43298:SF2">
    <property type="entry name" value="FMN_FAD EXPORTER YEEO-RELATED"/>
    <property type="match status" value="1"/>
</dbReference>
<dbReference type="Pfam" id="PF01554">
    <property type="entry name" value="MatE"/>
    <property type="match status" value="2"/>
</dbReference>
<evidence type="ECO:0000256" key="9">
    <source>
        <dbReference type="ARBA" id="ARBA00022989"/>
    </source>
</evidence>
<feature type="transmembrane region" description="Helical" evidence="13">
    <location>
        <begin position="390"/>
        <end position="413"/>
    </location>
</feature>
<gene>
    <name evidence="14" type="ORF">ACFSW5_25310</name>
</gene>
<keyword evidence="10" id="KW-0406">Ion transport</keyword>
<evidence type="ECO:0000256" key="5">
    <source>
        <dbReference type="ARBA" id="ARBA00022448"/>
    </source>
</evidence>
<evidence type="ECO:0000256" key="7">
    <source>
        <dbReference type="ARBA" id="ARBA00022475"/>
    </source>
</evidence>
<comment type="caution">
    <text evidence="14">The sequence shown here is derived from an EMBL/GenBank/DDBJ whole genome shotgun (WGS) entry which is preliminary data.</text>
</comment>